<dbReference type="RefSeq" id="WP_175547770.1">
    <property type="nucleotide sequence ID" value="NZ_FRBU01000063.1"/>
</dbReference>
<accession>A0A1M7L6B9</accession>
<evidence type="ECO:0000313" key="2">
    <source>
        <dbReference type="EMBL" id="SHM73427.1"/>
    </source>
</evidence>
<evidence type="ECO:0000259" key="1">
    <source>
        <dbReference type="Pfam" id="PF19556"/>
    </source>
</evidence>
<protein>
    <recommendedName>
        <fullName evidence="1">ParB-related ThiF-related cassette protein E domain-containing protein</fullName>
    </recommendedName>
</protein>
<feature type="domain" description="ParB-related ThiF-related cassette protein E" evidence="1">
    <location>
        <begin position="1"/>
        <end position="58"/>
    </location>
</feature>
<reference evidence="3" key="1">
    <citation type="submission" date="2016-11" db="EMBL/GenBank/DDBJ databases">
        <authorList>
            <person name="Varghese N."/>
            <person name="Submissions S."/>
        </authorList>
    </citation>
    <scope>NUCLEOTIDE SEQUENCE [LARGE SCALE GENOMIC DNA]</scope>
    <source>
        <strain evidence="3">DSM 3661</strain>
    </source>
</reference>
<keyword evidence="3" id="KW-1185">Reference proteome</keyword>
<dbReference type="Pfam" id="PF19556">
    <property type="entry name" value="PRTRC_E"/>
    <property type="match status" value="1"/>
</dbReference>
<sequence length="58" mass="6608">METNFFKSILALHVAGNWKISIVKEDTDRFIVSVLFFNENISNDTRKKVPPILLKGTA</sequence>
<dbReference type="STRING" id="69322.SAMN05443669_10635"/>
<organism evidence="2 3">
    <name type="scientific">Flavobacterium xanthum</name>
    <dbReference type="NCBI Taxonomy" id="69322"/>
    <lineage>
        <taxon>Bacteria</taxon>
        <taxon>Pseudomonadati</taxon>
        <taxon>Bacteroidota</taxon>
        <taxon>Flavobacteriia</taxon>
        <taxon>Flavobacteriales</taxon>
        <taxon>Flavobacteriaceae</taxon>
        <taxon>Flavobacterium</taxon>
    </lineage>
</organism>
<evidence type="ECO:0000313" key="3">
    <source>
        <dbReference type="Proteomes" id="UP000184260"/>
    </source>
</evidence>
<dbReference type="AlphaFoldDB" id="A0A1M7L6B9"/>
<dbReference type="EMBL" id="FRBU01000063">
    <property type="protein sequence ID" value="SHM73427.1"/>
    <property type="molecule type" value="Genomic_DNA"/>
</dbReference>
<proteinExistence type="predicted"/>
<dbReference type="InterPro" id="IPR022273">
    <property type="entry name" value="PRTRC_protein-E"/>
</dbReference>
<gene>
    <name evidence="2" type="ORF">SAMN05443669_10635</name>
</gene>
<dbReference type="Proteomes" id="UP000184260">
    <property type="component" value="Unassembled WGS sequence"/>
</dbReference>
<name>A0A1M7L6B9_9FLAO</name>